<name>A0A0B6ZQ95_9EUPU</name>
<organism evidence="1">
    <name type="scientific">Arion vulgaris</name>
    <dbReference type="NCBI Taxonomy" id="1028688"/>
    <lineage>
        <taxon>Eukaryota</taxon>
        <taxon>Metazoa</taxon>
        <taxon>Spiralia</taxon>
        <taxon>Lophotrochozoa</taxon>
        <taxon>Mollusca</taxon>
        <taxon>Gastropoda</taxon>
        <taxon>Heterobranchia</taxon>
        <taxon>Euthyneura</taxon>
        <taxon>Panpulmonata</taxon>
        <taxon>Eupulmonata</taxon>
        <taxon>Stylommatophora</taxon>
        <taxon>Helicina</taxon>
        <taxon>Arionoidea</taxon>
        <taxon>Arionidae</taxon>
        <taxon>Arion</taxon>
    </lineage>
</organism>
<dbReference type="AlphaFoldDB" id="A0A0B6ZQ95"/>
<reference evidence="1" key="1">
    <citation type="submission" date="2014-12" db="EMBL/GenBank/DDBJ databases">
        <title>Insight into the proteome of Arion vulgaris.</title>
        <authorList>
            <person name="Aradska J."/>
            <person name="Bulat T."/>
            <person name="Smidak R."/>
            <person name="Sarate P."/>
            <person name="Gangsoo J."/>
            <person name="Sialana F."/>
            <person name="Bilban M."/>
            <person name="Lubec G."/>
        </authorList>
    </citation>
    <scope>NUCLEOTIDE SEQUENCE</scope>
    <source>
        <tissue evidence="1">Skin</tissue>
    </source>
</reference>
<gene>
    <name evidence="1" type="primary">ORF72356</name>
</gene>
<accession>A0A0B6ZQ95</accession>
<proteinExistence type="predicted"/>
<sequence length="104" mass="11931">MCRSQVSPAWRTALHASQHPQKPPFITISPGQLSTVTAAHLTALQRSGVQTIARAVLDSARRTTREKKTVFILQTGVRCRTRRQVSWKQDLLMTLWFRNEYKNI</sequence>
<evidence type="ECO:0000313" key="1">
    <source>
        <dbReference type="EMBL" id="CEK69981.1"/>
    </source>
</evidence>
<protein>
    <submittedName>
        <fullName evidence="1">Uncharacterized protein</fullName>
    </submittedName>
</protein>
<dbReference type="EMBL" id="HACG01023116">
    <property type="protein sequence ID" value="CEK69981.1"/>
    <property type="molecule type" value="Transcribed_RNA"/>
</dbReference>